<organism evidence="2 3">
    <name type="scientific">Heterodera schachtii</name>
    <name type="common">Sugarbeet cyst nematode worm</name>
    <name type="synonym">Tylenchus schachtii</name>
    <dbReference type="NCBI Taxonomy" id="97005"/>
    <lineage>
        <taxon>Eukaryota</taxon>
        <taxon>Metazoa</taxon>
        <taxon>Ecdysozoa</taxon>
        <taxon>Nematoda</taxon>
        <taxon>Chromadorea</taxon>
        <taxon>Rhabditida</taxon>
        <taxon>Tylenchina</taxon>
        <taxon>Tylenchomorpha</taxon>
        <taxon>Tylenchoidea</taxon>
        <taxon>Heteroderidae</taxon>
        <taxon>Heteroderinae</taxon>
        <taxon>Heterodera</taxon>
    </lineage>
</organism>
<feature type="compositionally biased region" description="Low complexity" evidence="1">
    <location>
        <begin position="110"/>
        <end position="126"/>
    </location>
</feature>
<feature type="compositionally biased region" description="Polar residues" evidence="1">
    <location>
        <begin position="38"/>
        <end position="49"/>
    </location>
</feature>
<evidence type="ECO:0000313" key="3">
    <source>
        <dbReference type="Proteomes" id="UP001620645"/>
    </source>
</evidence>
<evidence type="ECO:0000313" key="2">
    <source>
        <dbReference type="EMBL" id="KAL3075936.1"/>
    </source>
</evidence>
<reference evidence="2 3" key="1">
    <citation type="submission" date="2024-10" db="EMBL/GenBank/DDBJ databases">
        <authorList>
            <person name="Kim D."/>
        </authorList>
    </citation>
    <scope>NUCLEOTIDE SEQUENCE [LARGE SCALE GENOMIC DNA]</scope>
    <source>
        <strain evidence="2">Taebaek</strain>
    </source>
</reference>
<evidence type="ECO:0000256" key="1">
    <source>
        <dbReference type="SAM" id="MobiDB-lite"/>
    </source>
</evidence>
<protein>
    <submittedName>
        <fullName evidence="2">Uncharacterized protein</fullName>
    </submittedName>
</protein>
<keyword evidence="3" id="KW-1185">Reference proteome</keyword>
<comment type="caution">
    <text evidence="2">The sequence shown here is derived from an EMBL/GenBank/DDBJ whole genome shotgun (WGS) entry which is preliminary data.</text>
</comment>
<name>A0ABD2I9I6_HETSC</name>
<proteinExistence type="predicted"/>
<dbReference type="EMBL" id="JBICCN010000347">
    <property type="protein sequence ID" value="KAL3075936.1"/>
    <property type="molecule type" value="Genomic_DNA"/>
</dbReference>
<feature type="compositionally biased region" description="Polar residues" evidence="1">
    <location>
        <begin position="90"/>
        <end position="104"/>
    </location>
</feature>
<feature type="region of interest" description="Disordered" evidence="1">
    <location>
        <begin position="32"/>
        <end position="147"/>
    </location>
</feature>
<dbReference type="AlphaFoldDB" id="A0ABD2I9I6"/>
<dbReference type="Proteomes" id="UP001620645">
    <property type="component" value="Unassembled WGS sequence"/>
</dbReference>
<accession>A0ABD2I9I6</accession>
<gene>
    <name evidence="2" type="ORF">niasHS_012853</name>
</gene>
<sequence>MARELMGELFETYKTEMHKEDDEQPCKVNVVNKKGKGSFSSQSTGSLDNETYRGIAQRSGNGISPSAPLKFLPDASSSSSQERELLDMDGNSTEQSGLYSSTPKQKLLPNNNTTTSTRTITTSSTTLADQQRPIPAACRRSSTQERC</sequence>